<evidence type="ECO:0000313" key="2">
    <source>
        <dbReference type="Proteomes" id="UP000282541"/>
    </source>
</evidence>
<reference evidence="1 2" key="1">
    <citation type="submission" date="2018-09" db="EMBL/GenBank/DDBJ databases">
        <authorList>
            <person name="Rimple P.A."/>
            <person name="Stoner T.H."/>
            <person name="Garlena R.A."/>
            <person name="Russell D.A."/>
            <person name="Pope W.H."/>
            <person name="Jacobs-Sera D."/>
            <person name="Hatfull G.F."/>
        </authorList>
    </citation>
    <scope>NUCLEOTIDE SEQUENCE [LARGE SCALE GENOMIC DNA]</scope>
</reference>
<evidence type="ECO:0000313" key="1">
    <source>
        <dbReference type="EMBL" id="AYN57641.1"/>
    </source>
</evidence>
<accession>A0A3G2KFC5</accession>
<proteinExistence type="predicted"/>
<sequence>MGHHGVVRGLAVEGAQVVLPSGLRRGGGPVIGRALCRLGWHKWALWLGHSTFNVRWKWSCVRCGEECR</sequence>
<name>A0A3G2KFC5_9CAUD</name>
<gene>
    <name evidence="1" type="primary">70</name>
    <name evidence="1" type="ORF">PBI_COTE_70</name>
</gene>
<dbReference type="Proteomes" id="UP000282541">
    <property type="component" value="Segment"/>
</dbReference>
<organism evidence="1 2">
    <name type="scientific">Arthrobacter phage Cote</name>
    <dbReference type="NCBI Taxonomy" id="2419953"/>
    <lineage>
        <taxon>Viruses</taxon>
        <taxon>Duplodnaviria</taxon>
        <taxon>Heunggongvirae</taxon>
        <taxon>Uroviricota</taxon>
        <taxon>Caudoviricetes</taxon>
        <taxon>Coralvirus</taxon>
        <taxon>Coralvirus coral</taxon>
    </lineage>
</organism>
<protein>
    <submittedName>
        <fullName evidence="1">Uncharacterized protein</fullName>
    </submittedName>
</protein>
<dbReference type="EMBL" id="MH834608">
    <property type="protein sequence ID" value="AYN57641.1"/>
    <property type="molecule type" value="Genomic_DNA"/>
</dbReference>